<evidence type="ECO:0000313" key="2">
    <source>
        <dbReference type="Proteomes" id="UP001175228"/>
    </source>
</evidence>
<gene>
    <name evidence="1" type="ORF">EDD18DRAFT_1352278</name>
</gene>
<evidence type="ECO:0000313" key="1">
    <source>
        <dbReference type="EMBL" id="KAK0497436.1"/>
    </source>
</evidence>
<dbReference type="Proteomes" id="UP001175228">
    <property type="component" value="Unassembled WGS sequence"/>
</dbReference>
<keyword evidence="2" id="KW-1185">Reference proteome</keyword>
<protein>
    <submittedName>
        <fullName evidence="1">Uncharacterized protein</fullName>
    </submittedName>
</protein>
<dbReference type="EMBL" id="JAUEPU010000013">
    <property type="protein sequence ID" value="KAK0497436.1"/>
    <property type="molecule type" value="Genomic_DNA"/>
</dbReference>
<reference evidence="1" key="1">
    <citation type="submission" date="2023-06" db="EMBL/GenBank/DDBJ databases">
        <authorList>
            <consortium name="Lawrence Berkeley National Laboratory"/>
            <person name="Ahrendt S."/>
            <person name="Sahu N."/>
            <person name="Indic B."/>
            <person name="Wong-Bajracharya J."/>
            <person name="Merenyi Z."/>
            <person name="Ke H.-M."/>
            <person name="Monk M."/>
            <person name="Kocsube S."/>
            <person name="Drula E."/>
            <person name="Lipzen A."/>
            <person name="Balint B."/>
            <person name="Henrissat B."/>
            <person name="Andreopoulos B."/>
            <person name="Martin F.M."/>
            <person name="Harder C.B."/>
            <person name="Rigling D."/>
            <person name="Ford K.L."/>
            <person name="Foster G.D."/>
            <person name="Pangilinan J."/>
            <person name="Papanicolaou A."/>
            <person name="Barry K."/>
            <person name="LaButti K."/>
            <person name="Viragh M."/>
            <person name="Koriabine M."/>
            <person name="Yan M."/>
            <person name="Riley R."/>
            <person name="Champramary S."/>
            <person name="Plett K.L."/>
            <person name="Tsai I.J."/>
            <person name="Slot J."/>
            <person name="Sipos G."/>
            <person name="Plett J."/>
            <person name="Nagy L.G."/>
            <person name="Grigoriev I.V."/>
        </authorList>
    </citation>
    <scope>NUCLEOTIDE SEQUENCE</scope>
    <source>
        <strain evidence="1">HWK02</strain>
    </source>
</reference>
<accession>A0AA39Q8R8</accession>
<name>A0AA39Q8R8_9AGAR</name>
<organism evidence="1 2">
    <name type="scientific">Armillaria luteobubalina</name>
    <dbReference type="NCBI Taxonomy" id="153913"/>
    <lineage>
        <taxon>Eukaryota</taxon>
        <taxon>Fungi</taxon>
        <taxon>Dikarya</taxon>
        <taxon>Basidiomycota</taxon>
        <taxon>Agaricomycotina</taxon>
        <taxon>Agaricomycetes</taxon>
        <taxon>Agaricomycetidae</taxon>
        <taxon>Agaricales</taxon>
        <taxon>Marasmiineae</taxon>
        <taxon>Physalacriaceae</taxon>
        <taxon>Armillaria</taxon>
    </lineage>
</organism>
<proteinExistence type="predicted"/>
<sequence length="355" mass="40501">MSEFIESQLPLPRLVLPSCPTHSQSDDPSIYPDPLEPLVLPVDSADIADTGIQKVTRFWPTSVPLFTFMGHPYLQERKDRVIQVLKLGRNRRLGNGLRTASALTHNQYTKIFLEETRILDCLLVSVSTCTTFSKDVVYKLDQRIYQELFTRLTNLRALTSLSLQSWGYPALQPPVWPIDITKGLTANDFEIYALQYRIRVENFLYMLDDVHDWDKGQARVYLDEELLAEQRSVDRSRLENRESYLPAVPPLSLLNSSKPKTSFRTSVSGLNWGGVHYDIPRDKGQHPSNLQAINIRGQSCPCANSEVSESRDLPGPCRCEKFLLRAQAFTKDVLLAITTWVQVILTETYIHFTTI</sequence>
<dbReference type="AlphaFoldDB" id="A0AA39Q8R8"/>
<comment type="caution">
    <text evidence="1">The sequence shown here is derived from an EMBL/GenBank/DDBJ whole genome shotgun (WGS) entry which is preliminary data.</text>
</comment>